<name>A0A5P8W559_9NOSO</name>
<proteinExistence type="predicted"/>
<evidence type="ECO:0000313" key="2">
    <source>
        <dbReference type="Proteomes" id="UP000326678"/>
    </source>
</evidence>
<dbReference type="EMBL" id="CP045226">
    <property type="protein sequence ID" value="QFS47651.1"/>
    <property type="molecule type" value="Genomic_DNA"/>
</dbReference>
<protein>
    <submittedName>
        <fullName evidence="1">Uncharacterized protein</fullName>
    </submittedName>
</protein>
<sequence length="48" mass="5406">MLPLRAVNFCYGLAIAFCNNPCWIAMSRTGYAYAQLIQRDILALLNLV</sequence>
<gene>
    <name evidence="1" type="ORF">GXM_05143</name>
</gene>
<dbReference type="AlphaFoldDB" id="A0A5P8W559"/>
<evidence type="ECO:0000313" key="1">
    <source>
        <dbReference type="EMBL" id="QFS47651.1"/>
    </source>
</evidence>
<keyword evidence="2" id="KW-1185">Reference proteome</keyword>
<organism evidence="1 2">
    <name type="scientific">Nostoc sphaeroides CCNUC1</name>
    <dbReference type="NCBI Taxonomy" id="2653204"/>
    <lineage>
        <taxon>Bacteria</taxon>
        <taxon>Bacillati</taxon>
        <taxon>Cyanobacteriota</taxon>
        <taxon>Cyanophyceae</taxon>
        <taxon>Nostocales</taxon>
        <taxon>Nostocaceae</taxon>
        <taxon>Nostoc</taxon>
    </lineage>
</organism>
<dbReference type="KEGG" id="nsh:GXM_05143"/>
<dbReference type="Proteomes" id="UP000326678">
    <property type="component" value="Chromosome Gxm1"/>
</dbReference>
<accession>A0A5P8W559</accession>
<reference evidence="1 2" key="1">
    <citation type="submission" date="2019-10" db="EMBL/GenBank/DDBJ databases">
        <title>Genomic and transcriptomic insights into the perfect genentic adaptation of a filamentous nitrogen-fixing cyanobacterium to rice fields.</title>
        <authorList>
            <person name="Chen Z."/>
        </authorList>
    </citation>
    <scope>NUCLEOTIDE SEQUENCE [LARGE SCALE GENOMIC DNA]</scope>
    <source>
        <strain evidence="1">CCNUC1</strain>
    </source>
</reference>